<evidence type="ECO:0000256" key="3">
    <source>
        <dbReference type="ARBA" id="ARBA00024799"/>
    </source>
</evidence>
<dbReference type="Gene3D" id="1.10.20.60">
    <property type="entry name" value="Glu-tRNAGln amidotransferase C subunit, N-terminal domain"/>
    <property type="match status" value="1"/>
</dbReference>
<evidence type="ECO:0000256" key="2">
    <source>
        <dbReference type="ARBA" id="ARBA00011123"/>
    </source>
</evidence>
<gene>
    <name evidence="6" type="primary">gatC</name>
    <name evidence="7" type="ORF">SAMN02745912_01862</name>
</gene>
<dbReference type="GO" id="GO:0070681">
    <property type="term" value="P:glutaminyl-tRNAGln biosynthesis via transamidation"/>
    <property type="evidence" value="ECO:0007669"/>
    <property type="project" value="TreeGrafter"/>
</dbReference>
<dbReference type="GO" id="GO:0005524">
    <property type="term" value="F:ATP binding"/>
    <property type="evidence" value="ECO:0007669"/>
    <property type="project" value="UniProtKB-KW"/>
</dbReference>
<reference evidence="7 8" key="1">
    <citation type="submission" date="2016-11" db="EMBL/GenBank/DDBJ databases">
        <authorList>
            <person name="Jaros S."/>
            <person name="Januszkiewicz K."/>
            <person name="Wedrychowicz H."/>
        </authorList>
    </citation>
    <scope>NUCLEOTIDE SEQUENCE [LARGE SCALE GENOMIC DNA]</scope>
    <source>
        <strain evidence="7 8">DSM 15212</strain>
    </source>
</reference>
<dbReference type="InterPro" id="IPR036113">
    <property type="entry name" value="Asp/Glu-ADT_sf_sub_c"/>
</dbReference>
<keyword evidence="6" id="KW-0547">Nucleotide-binding</keyword>
<dbReference type="HAMAP" id="MF_00122">
    <property type="entry name" value="GatC"/>
    <property type="match status" value="1"/>
</dbReference>
<dbReference type="STRING" id="1121301.SAMN02745912_01862"/>
<evidence type="ECO:0000313" key="8">
    <source>
        <dbReference type="Proteomes" id="UP000184465"/>
    </source>
</evidence>
<comment type="catalytic activity">
    <reaction evidence="4 6">
        <text>L-aspartyl-tRNA(Asn) + L-glutamine + ATP + H2O = L-asparaginyl-tRNA(Asn) + L-glutamate + ADP + phosphate + 2 H(+)</text>
        <dbReference type="Rhea" id="RHEA:14513"/>
        <dbReference type="Rhea" id="RHEA-COMP:9674"/>
        <dbReference type="Rhea" id="RHEA-COMP:9677"/>
        <dbReference type="ChEBI" id="CHEBI:15377"/>
        <dbReference type="ChEBI" id="CHEBI:15378"/>
        <dbReference type="ChEBI" id="CHEBI:29985"/>
        <dbReference type="ChEBI" id="CHEBI:30616"/>
        <dbReference type="ChEBI" id="CHEBI:43474"/>
        <dbReference type="ChEBI" id="CHEBI:58359"/>
        <dbReference type="ChEBI" id="CHEBI:78515"/>
        <dbReference type="ChEBI" id="CHEBI:78516"/>
        <dbReference type="ChEBI" id="CHEBI:456216"/>
    </reaction>
</comment>
<dbReference type="GO" id="GO:0016740">
    <property type="term" value="F:transferase activity"/>
    <property type="evidence" value="ECO:0007669"/>
    <property type="project" value="UniProtKB-KW"/>
</dbReference>
<keyword evidence="6" id="KW-0436">Ligase</keyword>
<accession>A0A1M6NU01</accession>
<dbReference type="EMBL" id="FRAG01000019">
    <property type="protein sequence ID" value="SHJ99092.1"/>
    <property type="molecule type" value="Genomic_DNA"/>
</dbReference>
<keyword evidence="8" id="KW-1185">Reference proteome</keyword>
<dbReference type="PANTHER" id="PTHR15004:SF0">
    <property type="entry name" value="GLUTAMYL-TRNA(GLN) AMIDOTRANSFERASE SUBUNIT C, MITOCHONDRIAL"/>
    <property type="match status" value="1"/>
</dbReference>
<sequence>MSIDIKTIDYIANLARLEFDNKDKEKIVNQLKSILKYMDKLKEVEIDGVEPTLNGIETKNVFRDDVIKPSLDRESILMNASEKKNWCFSVPRVVE</sequence>
<keyword evidence="6" id="KW-0648">Protein biosynthesis</keyword>
<dbReference type="EC" id="6.3.5.-" evidence="6"/>
<comment type="catalytic activity">
    <reaction evidence="5 6">
        <text>L-glutamyl-tRNA(Gln) + L-glutamine + ATP + H2O = L-glutaminyl-tRNA(Gln) + L-glutamate + ADP + phosphate + H(+)</text>
        <dbReference type="Rhea" id="RHEA:17521"/>
        <dbReference type="Rhea" id="RHEA-COMP:9681"/>
        <dbReference type="Rhea" id="RHEA-COMP:9684"/>
        <dbReference type="ChEBI" id="CHEBI:15377"/>
        <dbReference type="ChEBI" id="CHEBI:15378"/>
        <dbReference type="ChEBI" id="CHEBI:29985"/>
        <dbReference type="ChEBI" id="CHEBI:30616"/>
        <dbReference type="ChEBI" id="CHEBI:43474"/>
        <dbReference type="ChEBI" id="CHEBI:58359"/>
        <dbReference type="ChEBI" id="CHEBI:78520"/>
        <dbReference type="ChEBI" id="CHEBI:78521"/>
        <dbReference type="ChEBI" id="CHEBI:456216"/>
    </reaction>
</comment>
<dbReference type="Proteomes" id="UP000184465">
    <property type="component" value="Unassembled WGS sequence"/>
</dbReference>
<evidence type="ECO:0000256" key="5">
    <source>
        <dbReference type="ARBA" id="ARBA00047913"/>
    </source>
</evidence>
<comment type="similarity">
    <text evidence="1 6">Belongs to the GatC family.</text>
</comment>
<comment type="function">
    <text evidence="3 6">Allows the formation of correctly charged Asn-tRNA(Asn) or Gln-tRNA(Gln) through the transamidation of misacylated Asp-tRNA(Asn) or Glu-tRNA(Gln) in organisms which lack either or both of asparaginyl-tRNA or glutaminyl-tRNA synthetases. The reaction takes place in the presence of glutamine and ATP through an activated phospho-Asp-tRNA(Asn) or phospho-Glu-tRNA(Gln).</text>
</comment>
<dbReference type="GO" id="GO:0050567">
    <property type="term" value="F:glutaminyl-tRNA synthase (glutamine-hydrolyzing) activity"/>
    <property type="evidence" value="ECO:0007669"/>
    <property type="project" value="UniProtKB-UniRule"/>
</dbReference>
<dbReference type="NCBIfam" id="TIGR00135">
    <property type="entry name" value="gatC"/>
    <property type="match status" value="1"/>
</dbReference>
<evidence type="ECO:0000256" key="1">
    <source>
        <dbReference type="ARBA" id="ARBA00010757"/>
    </source>
</evidence>
<dbReference type="GO" id="GO:0050566">
    <property type="term" value="F:asparaginyl-tRNA synthase (glutamine-hydrolyzing) activity"/>
    <property type="evidence" value="ECO:0007669"/>
    <property type="project" value="RHEA"/>
</dbReference>
<dbReference type="GO" id="GO:0006450">
    <property type="term" value="P:regulation of translational fidelity"/>
    <property type="evidence" value="ECO:0007669"/>
    <property type="project" value="InterPro"/>
</dbReference>
<dbReference type="PANTHER" id="PTHR15004">
    <property type="entry name" value="GLUTAMYL-TRNA(GLN) AMIDOTRANSFERASE SUBUNIT C, MITOCHONDRIAL"/>
    <property type="match status" value="1"/>
</dbReference>
<organism evidence="7 8">
    <name type="scientific">Paramaledivibacter caminithermalis (strain DSM 15212 / CIP 107654 / DViRD3)</name>
    <name type="common">Clostridium caminithermale</name>
    <dbReference type="NCBI Taxonomy" id="1121301"/>
    <lineage>
        <taxon>Bacteria</taxon>
        <taxon>Bacillati</taxon>
        <taxon>Bacillota</taxon>
        <taxon>Clostridia</taxon>
        <taxon>Peptostreptococcales</taxon>
        <taxon>Caminicellaceae</taxon>
        <taxon>Paramaledivibacter</taxon>
    </lineage>
</organism>
<dbReference type="GO" id="GO:0006412">
    <property type="term" value="P:translation"/>
    <property type="evidence" value="ECO:0007669"/>
    <property type="project" value="UniProtKB-UniRule"/>
</dbReference>
<keyword evidence="6" id="KW-0067">ATP-binding</keyword>
<dbReference type="InterPro" id="IPR003837">
    <property type="entry name" value="GatC"/>
</dbReference>
<dbReference type="OrthoDB" id="9813938at2"/>
<comment type="subunit">
    <text evidence="2 6">Heterotrimer of A, B and C subunits.</text>
</comment>
<dbReference type="RefSeq" id="WP_073149200.1">
    <property type="nucleotide sequence ID" value="NZ_FRAG01000019.1"/>
</dbReference>
<name>A0A1M6NU01_PARC5</name>
<proteinExistence type="inferred from homology"/>
<evidence type="ECO:0000313" key="7">
    <source>
        <dbReference type="EMBL" id="SHJ99092.1"/>
    </source>
</evidence>
<evidence type="ECO:0000256" key="6">
    <source>
        <dbReference type="HAMAP-Rule" id="MF_00122"/>
    </source>
</evidence>
<protein>
    <recommendedName>
        <fullName evidence="6">Aspartyl/glutamyl-tRNA(Asn/Gln) amidotransferase subunit C</fullName>
        <shortName evidence="6">Asp/Glu-ADT subunit C</shortName>
        <ecNumber evidence="6">6.3.5.-</ecNumber>
    </recommendedName>
</protein>
<keyword evidence="7" id="KW-0808">Transferase</keyword>
<dbReference type="Pfam" id="PF02686">
    <property type="entry name" value="GatC"/>
    <property type="match status" value="1"/>
</dbReference>
<dbReference type="SUPFAM" id="SSF141000">
    <property type="entry name" value="Glu-tRNAGln amidotransferase C subunit"/>
    <property type="match status" value="1"/>
</dbReference>
<dbReference type="AlphaFoldDB" id="A0A1M6NU01"/>
<evidence type="ECO:0000256" key="4">
    <source>
        <dbReference type="ARBA" id="ARBA00047380"/>
    </source>
</evidence>